<dbReference type="EMBL" id="BABT02000134">
    <property type="protein sequence ID" value="GAA97732.1"/>
    <property type="molecule type" value="Genomic_DNA"/>
</dbReference>
<comment type="caution">
    <text evidence="15">The sequence shown here is derived from an EMBL/GenBank/DDBJ whole genome shotgun (WGS) entry which is preliminary data.</text>
</comment>
<dbReference type="eggNOG" id="KOG1201">
    <property type="taxonomic scope" value="Eukaryota"/>
</dbReference>
<keyword evidence="6" id="KW-0560">Oxidoreductase</keyword>
<evidence type="ECO:0000256" key="7">
    <source>
        <dbReference type="ARBA" id="ARBA00023098"/>
    </source>
</evidence>
<dbReference type="Proteomes" id="UP000009131">
    <property type="component" value="Unassembled WGS sequence"/>
</dbReference>
<dbReference type="PRINTS" id="PR00081">
    <property type="entry name" value="GDHRDH"/>
</dbReference>
<evidence type="ECO:0000256" key="6">
    <source>
        <dbReference type="ARBA" id="ARBA00023002"/>
    </source>
</evidence>
<dbReference type="PANTHER" id="PTHR24322">
    <property type="entry name" value="PKSB"/>
    <property type="match status" value="1"/>
</dbReference>
<dbReference type="AlphaFoldDB" id="G7E4H2"/>
<dbReference type="FunCoup" id="G7E4H2">
    <property type="interactions" value="90"/>
</dbReference>
<evidence type="ECO:0000256" key="3">
    <source>
        <dbReference type="ARBA" id="ARBA00022692"/>
    </source>
</evidence>
<evidence type="ECO:0000256" key="8">
    <source>
        <dbReference type="ARBA" id="ARBA00023136"/>
    </source>
</evidence>
<keyword evidence="5 13" id="KW-1133">Transmembrane helix</keyword>
<proteinExistence type="inferred from homology"/>
<reference evidence="15 16" key="2">
    <citation type="journal article" date="2012" name="Open Biol.">
        <title>Characteristics of nucleosomes and linker DNA regions on the genome of the basidiomycete Mixia osmundae revealed by mono- and dinucleosome mapping.</title>
        <authorList>
            <person name="Nishida H."/>
            <person name="Kondo S."/>
            <person name="Matsumoto T."/>
            <person name="Suzuki Y."/>
            <person name="Yoshikawa H."/>
            <person name="Taylor T.D."/>
            <person name="Sugiyama J."/>
        </authorList>
    </citation>
    <scope>NUCLEOTIDE SEQUENCE [LARGE SCALE GENOMIC DNA]</scope>
    <source>
        <strain evidence="16">CBS 9802 / IAM 14324 / JCM 22182 / KY 12970</strain>
    </source>
</reference>
<dbReference type="SUPFAM" id="SSF51735">
    <property type="entry name" value="NAD(P)-binding Rossmann-fold domains"/>
    <property type="match status" value="1"/>
</dbReference>
<evidence type="ECO:0000259" key="14">
    <source>
        <dbReference type="SMART" id="SM00822"/>
    </source>
</evidence>
<dbReference type="Gene3D" id="3.40.50.720">
    <property type="entry name" value="NAD(P)-binding Rossmann-like Domain"/>
    <property type="match status" value="1"/>
</dbReference>
<dbReference type="SMART" id="SM00822">
    <property type="entry name" value="PKS_KR"/>
    <property type="match status" value="1"/>
</dbReference>
<keyword evidence="4" id="KW-0521">NADP</keyword>
<dbReference type="CDD" id="cd05339">
    <property type="entry name" value="17beta-HSDXI-like_SDR_c"/>
    <property type="match status" value="1"/>
</dbReference>
<dbReference type="Pfam" id="PF00106">
    <property type="entry name" value="adh_short"/>
    <property type="match status" value="1"/>
</dbReference>
<comment type="function">
    <text evidence="9">Catalyzes the reduction of all-trans-retinal to all-trans-retinol in the presence of NADPH.</text>
</comment>
<dbReference type="InParanoid" id="G7E4H2"/>
<dbReference type="InterPro" id="IPR020904">
    <property type="entry name" value="Sc_DH/Rdtase_CS"/>
</dbReference>
<evidence type="ECO:0000256" key="11">
    <source>
        <dbReference type="ARBA" id="ARBA00082544"/>
    </source>
</evidence>
<dbReference type="HOGENOM" id="CLU_010194_5_1_1"/>
<keyword evidence="16" id="KW-1185">Reference proteome</keyword>
<reference evidence="15 16" key="1">
    <citation type="journal article" date="2011" name="J. Gen. Appl. Microbiol.">
        <title>Draft genome sequencing of the enigmatic basidiomycete Mixia osmundae.</title>
        <authorList>
            <person name="Nishida H."/>
            <person name="Nagatsuka Y."/>
            <person name="Sugiyama J."/>
        </authorList>
    </citation>
    <scope>NUCLEOTIDE SEQUENCE [LARGE SCALE GENOMIC DNA]</scope>
    <source>
        <strain evidence="16">CBS 9802 / IAM 14324 / JCM 22182 / KY 12970</strain>
    </source>
</reference>
<dbReference type="PRINTS" id="PR00080">
    <property type="entry name" value="SDRFAMILY"/>
</dbReference>
<dbReference type="STRING" id="764103.G7E4H2"/>
<organism evidence="15 16">
    <name type="scientific">Mixia osmundae (strain CBS 9802 / IAM 14324 / JCM 22182 / KY 12970)</name>
    <dbReference type="NCBI Taxonomy" id="764103"/>
    <lineage>
        <taxon>Eukaryota</taxon>
        <taxon>Fungi</taxon>
        <taxon>Dikarya</taxon>
        <taxon>Basidiomycota</taxon>
        <taxon>Pucciniomycotina</taxon>
        <taxon>Mixiomycetes</taxon>
        <taxon>Mixiales</taxon>
        <taxon>Mixiaceae</taxon>
        <taxon>Mixia</taxon>
    </lineage>
</organism>
<evidence type="ECO:0000256" key="5">
    <source>
        <dbReference type="ARBA" id="ARBA00022989"/>
    </source>
</evidence>
<comment type="subcellular location">
    <subcellularLocation>
        <location evidence="1">Membrane</location>
        <topology evidence="1">Multi-pass membrane protein</topology>
    </subcellularLocation>
</comment>
<evidence type="ECO:0000313" key="15">
    <source>
        <dbReference type="EMBL" id="GAA97732.1"/>
    </source>
</evidence>
<evidence type="ECO:0000256" key="10">
    <source>
        <dbReference type="ARBA" id="ARBA00068717"/>
    </source>
</evidence>
<dbReference type="InterPro" id="IPR057326">
    <property type="entry name" value="KR_dom"/>
</dbReference>
<feature type="transmembrane region" description="Helical" evidence="13">
    <location>
        <begin position="20"/>
        <end position="42"/>
    </location>
</feature>
<evidence type="ECO:0000256" key="4">
    <source>
        <dbReference type="ARBA" id="ARBA00022857"/>
    </source>
</evidence>
<dbReference type="InterPro" id="IPR036291">
    <property type="entry name" value="NAD(P)-bd_dom_sf"/>
</dbReference>
<dbReference type="FunFam" id="3.40.50.720:FF:000131">
    <property type="entry name" value="Short-chain dehydrogenase/reductase 3"/>
    <property type="match status" value="1"/>
</dbReference>
<dbReference type="OrthoDB" id="10253736at2759"/>
<sequence>MQSSSSVWDDFTIDTIAKVVRLTLLSPLFALGAPVIFVAQGLDIDSGLGQWVVVYALGVLALHIFIQLDRIWANKAWKTGVRGLMGERKIDWGAQIVLITGGASGIGKLLAETLALRHVRVIVLDKQEYKSEGDYSVASFPCDVSDFKAVARIAEEIKQKHGSPTVLVNCAGIVRGKTILAASESDIASTIGVNLTAHFWTVKAFLPAMIEAKAGHIVTIGSALGYMGVAQLSDYCATKSALMGFHEALRDELDTRYGAPLVRTTFVAPGQTRTALFGSLSGHTGLPYLGNFMFPWVGPHDVAKAIIEAINADESRYICIPFFSSVSWILRGMPSFMQSLARWMSQSAPAMQHFAPASIVSAEAKKSK</sequence>
<gene>
    <name evidence="15" type="primary">Mo04411</name>
    <name evidence="15" type="ORF">E5Q_04411</name>
</gene>
<keyword evidence="8 13" id="KW-0472">Membrane</keyword>
<dbReference type="PROSITE" id="PS00061">
    <property type="entry name" value="ADH_SHORT"/>
    <property type="match status" value="1"/>
</dbReference>
<evidence type="ECO:0000256" key="2">
    <source>
        <dbReference type="ARBA" id="ARBA00006484"/>
    </source>
</evidence>
<evidence type="ECO:0000256" key="1">
    <source>
        <dbReference type="ARBA" id="ARBA00004141"/>
    </source>
</evidence>
<feature type="transmembrane region" description="Helical" evidence="13">
    <location>
        <begin position="48"/>
        <end position="68"/>
    </location>
</feature>
<evidence type="ECO:0000256" key="13">
    <source>
        <dbReference type="SAM" id="Phobius"/>
    </source>
</evidence>
<dbReference type="GO" id="GO:0052650">
    <property type="term" value="F:all-trans-retinol dehydrogenase (NADP+) activity"/>
    <property type="evidence" value="ECO:0007669"/>
    <property type="project" value="UniProtKB-ARBA"/>
</dbReference>
<comment type="similarity">
    <text evidence="2 12">Belongs to the short-chain dehydrogenases/reductases (SDR) family.</text>
</comment>
<dbReference type="PANTHER" id="PTHR24322:SF736">
    <property type="entry name" value="RETINOL DEHYDROGENASE 10"/>
    <property type="match status" value="1"/>
</dbReference>
<name>G7E4H2_MIXOS</name>
<dbReference type="InterPro" id="IPR002347">
    <property type="entry name" value="SDR_fam"/>
</dbReference>
<evidence type="ECO:0000256" key="12">
    <source>
        <dbReference type="RuleBase" id="RU000363"/>
    </source>
</evidence>
<feature type="domain" description="Ketoreductase" evidence="14">
    <location>
        <begin position="95"/>
        <end position="265"/>
    </location>
</feature>
<accession>G7E4H2</accession>
<protein>
    <recommendedName>
        <fullName evidence="10">Short-chain dehydrogenase/reductase 3</fullName>
    </recommendedName>
    <alternativeName>
        <fullName evidence="11">Retinal short-chain dehydrogenase/reductase 1</fullName>
    </alternativeName>
</protein>
<evidence type="ECO:0000313" key="16">
    <source>
        <dbReference type="Proteomes" id="UP000009131"/>
    </source>
</evidence>
<keyword evidence="3 13" id="KW-0812">Transmembrane</keyword>
<dbReference type="GO" id="GO:0016020">
    <property type="term" value="C:membrane"/>
    <property type="evidence" value="ECO:0007669"/>
    <property type="project" value="UniProtKB-SubCell"/>
</dbReference>
<keyword evidence="7" id="KW-0443">Lipid metabolism</keyword>
<evidence type="ECO:0000256" key="9">
    <source>
        <dbReference type="ARBA" id="ARBA00059620"/>
    </source>
</evidence>